<name>A0A2K1R3C8_9PEZI</name>
<protein>
    <submittedName>
        <fullName evidence="6">Uncharacterized protein</fullName>
    </submittedName>
</protein>
<accession>A0A2K1R3C8</accession>
<dbReference type="GO" id="GO:1990961">
    <property type="term" value="P:xenobiotic detoxification by transmembrane export across the plasma membrane"/>
    <property type="evidence" value="ECO:0007669"/>
    <property type="project" value="TreeGrafter"/>
</dbReference>
<dbReference type="Proteomes" id="UP000243797">
    <property type="component" value="Unassembled WGS sequence"/>
</dbReference>
<comment type="subcellular location">
    <subcellularLocation>
        <location evidence="1">Membrane</location>
        <topology evidence="1">Multi-pass membrane protein</topology>
    </subcellularLocation>
</comment>
<feature type="transmembrane region" description="Helical" evidence="5">
    <location>
        <begin position="36"/>
        <end position="56"/>
    </location>
</feature>
<dbReference type="InParanoid" id="A0A2K1R3C8"/>
<dbReference type="AlphaFoldDB" id="A0A2K1R3C8"/>
<dbReference type="STRING" id="2082308.A0A2K1R3C8"/>
<gene>
    <name evidence="6" type="ORF">CAC42_376</name>
</gene>
<comment type="caution">
    <text evidence="6">The sequence shown here is derived from an EMBL/GenBank/DDBJ whole genome shotgun (WGS) entry which is preliminary data.</text>
</comment>
<keyword evidence="7" id="KW-1185">Reference proteome</keyword>
<feature type="transmembrane region" description="Helical" evidence="5">
    <location>
        <begin position="209"/>
        <end position="238"/>
    </location>
</feature>
<dbReference type="InterPro" id="IPR036259">
    <property type="entry name" value="MFS_trans_sf"/>
</dbReference>
<reference evidence="6 7" key="1">
    <citation type="submission" date="2017-06" db="EMBL/GenBank/DDBJ databases">
        <title>Draft genome sequence of a variant of Elsinoe murrayae.</title>
        <authorList>
            <person name="Cheng Q."/>
        </authorList>
    </citation>
    <scope>NUCLEOTIDE SEQUENCE [LARGE SCALE GENOMIC DNA]</scope>
    <source>
        <strain evidence="6 7">CQ-2017a</strain>
    </source>
</reference>
<feature type="transmembrane region" description="Helical" evidence="5">
    <location>
        <begin position="99"/>
        <end position="121"/>
    </location>
</feature>
<evidence type="ECO:0000313" key="6">
    <source>
        <dbReference type="EMBL" id="PNS21778.1"/>
    </source>
</evidence>
<dbReference type="GO" id="GO:0015244">
    <property type="term" value="F:fluconazole transmembrane transporter activity"/>
    <property type="evidence" value="ECO:0007669"/>
    <property type="project" value="TreeGrafter"/>
</dbReference>
<feature type="transmembrane region" description="Helical" evidence="5">
    <location>
        <begin position="141"/>
        <end position="160"/>
    </location>
</feature>
<keyword evidence="2 5" id="KW-0812">Transmembrane</keyword>
<dbReference type="InterPro" id="IPR011701">
    <property type="entry name" value="MFS"/>
</dbReference>
<dbReference type="OrthoDB" id="3357846at2759"/>
<dbReference type="EMBL" id="NKHZ01000001">
    <property type="protein sequence ID" value="PNS21778.1"/>
    <property type="molecule type" value="Genomic_DNA"/>
</dbReference>
<dbReference type="Pfam" id="PF07690">
    <property type="entry name" value="MFS_1"/>
    <property type="match status" value="1"/>
</dbReference>
<sequence>MSELPVAFTAWISAATCGPTLGPALSIYGVALTKMMPMYGLLIVSMACLGLMLIALPETLPAKLAQGTVGHVKHRSRDPQVGICQMAAKTLCRPLRLMITNAAIFFANLYTCLMYAIYYSFFESFPQVYLQYHKFSYKQLGLAFLAIALGAVLGILPYLLCARWWRKNFHALDEHSRPERCLEPALFASVLVSTGLFIFAMTAKSDFSWYWSLTGVVVETAGVVIVLQCLANYLLLAYPSDAASLLAGNDLMRSIFAAGSILLSPSIYDHLGPQLAVFILACTTAGCALGMLAMYLCGHDLRSEYLGTVMEEVSAVTGPRSIG</sequence>
<evidence type="ECO:0000256" key="1">
    <source>
        <dbReference type="ARBA" id="ARBA00004141"/>
    </source>
</evidence>
<evidence type="ECO:0000256" key="4">
    <source>
        <dbReference type="ARBA" id="ARBA00023136"/>
    </source>
</evidence>
<dbReference type="PANTHER" id="PTHR23502:SF23">
    <property type="entry name" value="FLUCONAZOLE RESISTANCE PROTEIN 1"/>
    <property type="match status" value="1"/>
</dbReference>
<evidence type="ECO:0000313" key="7">
    <source>
        <dbReference type="Proteomes" id="UP000243797"/>
    </source>
</evidence>
<dbReference type="GO" id="GO:0005886">
    <property type="term" value="C:plasma membrane"/>
    <property type="evidence" value="ECO:0007669"/>
    <property type="project" value="TreeGrafter"/>
</dbReference>
<feature type="transmembrane region" description="Helical" evidence="5">
    <location>
        <begin position="250"/>
        <end position="268"/>
    </location>
</feature>
<feature type="transmembrane region" description="Helical" evidence="5">
    <location>
        <begin position="181"/>
        <end position="203"/>
    </location>
</feature>
<evidence type="ECO:0000256" key="2">
    <source>
        <dbReference type="ARBA" id="ARBA00022692"/>
    </source>
</evidence>
<feature type="transmembrane region" description="Helical" evidence="5">
    <location>
        <begin position="274"/>
        <end position="296"/>
    </location>
</feature>
<evidence type="ECO:0000256" key="5">
    <source>
        <dbReference type="SAM" id="Phobius"/>
    </source>
</evidence>
<dbReference type="PANTHER" id="PTHR23502">
    <property type="entry name" value="MAJOR FACILITATOR SUPERFAMILY"/>
    <property type="match status" value="1"/>
</dbReference>
<dbReference type="SUPFAM" id="SSF103473">
    <property type="entry name" value="MFS general substrate transporter"/>
    <property type="match status" value="1"/>
</dbReference>
<organism evidence="6 7">
    <name type="scientific">Sphaceloma murrayae</name>
    <dbReference type="NCBI Taxonomy" id="2082308"/>
    <lineage>
        <taxon>Eukaryota</taxon>
        <taxon>Fungi</taxon>
        <taxon>Dikarya</taxon>
        <taxon>Ascomycota</taxon>
        <taxon>Pezizomycotina</taxon>
        <taxon>Dothideomycetes</taxon>
        <taxon>Dothideomycetidae</taxon>
        <taxon>Myriangiales</taxon>
        <taxon>Elsinoaceae</taxon>
        <taxon>Sphaceloma</taxon>
    </lineage>
</organism>
<keyword evidence="4 5" id="KW-0472">Membrane</keyword>
<proteinExistence type="predicted"/>
<evidence type="ECO:0000256" key="3">
    <source>
        <dbReference type="ARBA" id="ARBA00022989"/>
    </source>
</evidence>
<keyword evidence="3 5" id="KW-1133">Transmembrane helix</keyword>
<dbReference type="Gene3D" id="1.20.1250.20">
    <property type="entry name" value="MFS general substrate transporter like domains"/>
    <property type="match status" value="1"/>
</dbReference>